<evidence type="ECO:0000256" key="2">
    <source>
        <dbReference type="ARBA" id="ARBA00022857"/>
    </source>
</evidence>
<dbReference type="InterPro" id="IPR002347">
    <property type="entry name" value="SDR_fam"/>
</dbReference>
<keyword evidence="2" id="KW-0521">NADP</keyword>
<sequence length="284" mass="29706">MATTPFKSITRLAGTRVLVIGGTSGIGFSVAAAALEHGASVIVASSKATNVESAVSRLKETYPPEYAAKVAGLVCDLGNQTTLDENVVRLLTEATSPSLFFPSGENKGGEKVLLDHIAYTAGDTLAPSTFSLENTTISTVTSSLTVRYFAPIILAKHLSSYMNLTSSSSLTLTSGTNATKPSKGWSVAASIGSAIEGLARGLAVDLAPLRVNTVSPGAVHTELFDRLLGGRKEVLEGALKRMANDTLVEKVARPDEVAEAYVYIMKDGFVDGVILRSDGGRLLK</sequence>
<dbReference type="Proteomes" id="UP000266188">
    <property type="component" value="Unassembled WGS sequence"/>
</dbReference>
<evidence type="ECO:0000313" key="4">
    <source>
        <dbReference type="EMBL" id="RJE26939.1"/>
    </source>
</evidence>
<comment type="similarity">
    <text evidence="1">Belongs to the short-chain dehydrogenases/reductases (SDR) family.</text>
</comment>
<evidence type="ECO:0000256" key="3">
    <source>
        <dbReference type="ARBA" id="ARBA00023002"/>
    </source>
</evidence>
<dbReference type="InterPro" id="IPR057571">
    <property type="entry name" value="SDR_PhqE-like"/>
</dbReference>
<evidence type="ECO:0000256" key="1">
    <source>
        <dbReference type="ARBA" id="ARBA00006484"/>
    </source>
</evidence>
<keyword evidence="5" id="KW-1185">Reference proteome</keyword>
<dbReference type="InterPro" id="IPR051122">
    <property type="entry name" value="SDR_DHRS6-like"/>
</dbReference>
<dbReference type="GO" id="GO:0016491">
    <property type="term" value="F:oxidoreductase activity"/>
    <property type="evidence" value="ECO:0007669"/>
    <property type="project" value="UniProtKB-KW"/>
</dbReference>
<comment type="caution">
    <text evidence="4">The sequence shown here is derived from an EMBL/GenBank/DDBJ whole genome shotgun (WGS) entry which is preliminary data.</text>
</comment>
<dbReference type="AlphaFoldDB" id="A0A3A2ZUU5"/>
<dbReference type="PANTHER" id="PTHR43477">
    <property type="entry name" value="DIHYDROANTICAPSIN 7-DEHYDROGENASE"/>
    <property type="match status" value="1"/>
</dbReference>
<protein>
    <recommendedName>
        <fullName evidence="6">Short chain dehydrogenase</fullName>
    </recommendedName>
</protein>
<proteinExistence type="inferred from homology"/>
<reference evidence="5" key="1">
    <citation type="submission" date="2017-02" db="EMBL/GenBank/DDBJ databases">
        <authorList>
            <person name="Tafer H."/>
            <person name="Lopandic K."/>
        </authorList>
    </citation>
    <scope>NUCLEOTIDE SEQUENCE [LARGE SCALE GENOMIC DNA]</scope>
    <source>
        <strain evidence="5">CBS 366.77</strain>
    </source>
</reference>
<dbReference type="EMBL" id="MVGC01000012">
    <property type="protein sequence ID" value="RJE26939.1"/>
    <property type="molecule type" value="Genomic_DNA"/>
</dbReference>
<dbReference type="SUPFAM" id="SSF51735">
    <property type="entry name" value="NAD(P)-binding Rossmann-fold domains"/>
    <property type="match status" value="1"/>
</dbReference>
<accession>A0A3A2ZUU5</accession>
<organism evidence="4 5">
    <name type="scientific">Aspergillus sclerotialis</name>
    <dbReference type="NCBI Taxonomy" id="2070753"/>
    <lineage>
        <taxon>Eukaryota</taxon>
        <taxon>Fungi</taxon>
        <taxon>Dikarya</taxon>
        <taxon>Ascomycota</taxon>
        <taxon>Pezizomycotina</taxon>
        <taxon>Eurotiomycetes</taxon>
        <taxon>Eurotiomycetidae</taxon>
        <taxon>Eurotiales</taxon>
        <taxon>Aspergillaceae</taxon>
        <taxon>Aspergillus</taxon>
        <taxon>Aspergillus subgen. Polypaecilum</taxon>
    </lineage>
</organism>
<evidence type="ECO:0000313" key="5">
    <source>
        <dbReference type="Proteomes" id="UP000266188"/>
    </source>
</evidence>
<name>A0A3A2ZUU5_9EURO</name>
<dbReference type="InterPro" id="IPR036291">
    <property type="entry name" value="NAD(P)-bd_dom_sf"/>
</dbReference>
<dbReference type="PANTHER" id="PTHR43477:SF1">
    <property type="entry name" value="DIHYDROANTICAPSIN 7-DEHYDROGENASE"/>
    <property type="match status" value="1"/>
</dbReference>
<keyword evidence="3" id="KW-0560">Oxidoreductase</keyword>
<dbReference type="OrthoDB" id="294295at2759"/>
<dbReference type="PRINTS" id="PR00081">
    <property type="entry name" value="GDHRDH"/>
</dbReference>
<dbReference type="STRING" id="2070753.A0A3A2ZUU5"/>
<dbReference type="Gene3D" id="3.40.50.720">
    <property type="entry name" value="NAD(P)-binding Rossmann-like Domain"/>
    <property type="match status" value="1"/>
</dbReference>
<evidence type="ECO:0008006" key="6">
    <source>
        <dbReference type="Google" id="ProtNLM"/>
    </source>
</evidence>
<gene>
    <name evidence="4" type="ORF">PHISCL_00746</name>
</gene>
<dbReference type="Pfam" id="PF23441">
    <property type="entry name" value="SDR"/>
    <property type="match status" value="1"/>
</dbReference>